<sequence>MPAHATTRSSSLPRASLRETLTFLSGVVLPLLGKGVILRRPPAVDLAQRLKLDKRAVGIVQRLRDRHGPGPLLLPVPLHPYALVLSADHASRILAAAPTPFTPASDEKRSALNHFEPHGLLISGERGRALRRPFNEAVLETPCPLHHLAPRFIAVVEEEAAALADEAKAAGELDWPRFAAAWWRMGRRVMFGDEAREDHALTDMLARLRADANWAFLFPRRRRLRARFEERLATHLDRAEPGSIAEVIARMPAQPGTDPLHQVPQWLFALDGPARATFRTLAVLGTHPVARDRAMQEIADGKPDLPYLRACILDTLRLWPTTPVILRQATEDVACEGGTIARGTGVIIYAPFLHRDAARLPQADRFAPEPWLEGTPERAGLVPFSDGPARCPGRHLALTLSSALLAALLRRGFAPKDLEGVGPDQPLPATLSAYGLRFSPR</sequence>
<dbReference type="InterPro" id="IPR036396">
    <property type="entry name" value="Cyt_P450_sf"/>
</dbReference>
<protein>
    <submittedName>
        <fullName evidence="2">Cytochrome P450</fullName>
    </submittedName>
</protein>
<dbReference type="InterPro" id="IPR050121">
    <property type="entry name" value="Cytochrome_P450_monoxygenase"/>
</dbReference>
<comment type="similarity">
    <text evidence="1">Belongs to the cytochrome P450 family.</text>
</comment>
<keyword evidence="3" id="KW-1185">Reference proteome</keyword>
<organism evidence="2 3">
    <name type="scientific">Roseomonas populi</name>
    <dbReference type="NCBI Taxonomy" id="3121582"/>
    <lineage>
        <taxon>Bacteria</taxon>
        <taxon>Pseudomonadati</taxon>
        <taxon>Pseudomonadota</taxon>
        <taxon>Alphaproteobacteria</taxon>
        <taxon>Acetobacterales</taxon>
        <taxon>Roseomonadaceae</taxon>
        <taxon>Roseomonas</taxon>
    </lineage>
</organism>
<dbReference type="Gene3D" id="1.10.630.10">
    <property type="entry name" value="Cytochrome P450"/>
    <property type="match status" value="1"/>
</dbReference>
<comment type="caution">
    <text evidence="2">The sequence shown here is derived from an EMBL/GenBank/DDBJ whole genome shotgun (WGS) entry which is preliminary data.</text>
</comment>
<name>A0ABT1WXF0_9PROT</name>
<proteinExistence type="inferred from homology"/>
<evidence type="ECO:0000313" key="3">
    <source>
        <dbReference type="Proteomes" id="UP001524642"/>
    </source>
</evidence>
<accession>A0ABT1WXF0</accession>
<dbReference type="InterPro" id="IPR001128">
    <property type="entry name" value="Cyt_P450"/>
</dbReference>
<dbReference type="Pfam" id="PF00067">
    <property type="entry name" value="p450"/>
    <property type="match status" value="1"/>
</dbReference>
<dbReference type="RefSeq" id="WP_257714204.1">
    <property type="nucleotide sequence ID" value="NZ_JANJOU010000001.1"/>
</dbReference>
<dbReference type="Proteomes" id="UP001524642">
    <property type="component" value="Unassembled WGS sequence"/>
</dbReference>
<dbReference type="SUPFAM" id="SSF48264">
    <property type="entry name" value="Cytochrome P450"/>
    <property type="match status" value="1"/>
</dbReference>
<reference evidence="2 3" key="1">
    <citation type="submission" date="2022-06" db="EMBL/GenBank/DDBJ databases">
        <title>Roseomonas CN29.</title>
        <authorList>
            <person name="Cheng Y."/>
            <person name="He X."/>
        </authorList>
    </citation>
    <scope>NUCLEOTIDE SEQUENCE [LARGE SCALE GENOMIC DNA]</scope>
    <source>
        <strain evidence="2 3">CN29</strain>
    </source>
</reference>
<evidence type="ECO:0000256" key="1">
    <source>
        <dbReference type="ARBA" id="ARBA00010617"/>
    </source>
</evidence>
<dbReference type="EMBL" id="JANJOU010000001">
    <property type="protein sequence ID" value="MCR0980518.1"/>
    <property type="molecule type" value="Genomic_DNA"/>
</dbReference>
<dbReference type="PANTHER" id="PTHR24305">
    <property type="entry name" value="CYTOCHROME P450"/>
    <property type="match status" value="1"/>
</dbReference>
<evidence type="ECO:0000313" key="2">
    <source>
        <dbReference type="EMBL" id="MCR0980518.1"/>
    </source>
</evidence>
<dbReference type="PANTHER" id="PTHR24305:SF166">
    <property type="entry name" value="CYTOCHROME P450 12A4, MITOCHONDRIAL-RELATED"/>
    <property type="match status" value="1"/>
</dbReference>
<gene>
    <name evidence="2" type="ORF">NRP21_00460</name>
</gene>